<dbReference type="GO" id="GO:0000272">
    <property type="term" value="P:polysaccharide catabolic process"/>
    <property type="evidence" value="ECO:0007669"/>
    <property type="project" value="UniProtKB-KW"/>
</dbReference>
<evidence type="ECO:0000256" key="1">
    <source>
        <dbReference type="ARBA" id="ARBA00004191"/>
    </source>
</evidence>
<geneLocation type="plasmid" evidence="16 17">
    <name>pHALHY02</name>
</geneLocation>
<dbReference type="PROSITE" id="PS51257">
    <property type="entry name" value="PROKAR_LIPOPROTEIN"/>
    <property type="match status" value="1"/>
</dbReference>
<evidence type="ECO:0000256" key="5">
    <source>
        <dbReference type="ARBA" id="ARBA00022525"/>
    </source>
</evidence>
<dbReference type="InterPro" id="IPR017853">
    <property type="entry name" value="GH"/>
</dbReference>
<evidence type="ECO:0000313" key="16">
    <source>
        <dbReference type="EMBL" id="AEE54582.1"/>
    </source>
</evidence>
<accession>F4L874</accession>
<keyword evidence="5" id="KW-0964">Secreted</keyword>
<organism evidence="16 17">
    <name type="scientific">Haliscomenobacter hydrossis (strain ATCC 27775 / DSM 1100 / LMG 10767 / O)</name>
    <dbReference type="NCBI Taxonomy" id="760192"/>
    <lineage>
        <taxon>Bacteria</taxon>
        <taxon>Pseudomonadati</taxon>
        <taxon>Bacteroidota</taxon>
        <taxon>Saprospiria</taxon>
        <taxon>Saprospirales</taxon>
        <taxon>Haliscomenobacteraceae</taxon>
        <taxon>Haliscomenobacter</taxon>
    </lineage>
</organism>
<evidence type="ECO:0000256" key="15">
    <source>
        <dbReference type="ARBA" id="ARBA00043078"/>
    </source>
</evidence>
<dbReference type="RefSeq" id="WP_013769098.1">
    <property type="nucleotide sequence ID" value="NC_015512.1"/>
</dbReference>
<dbReference type="SUPFAM" id="SSF51445">
    <property type="entry name" value="(Trans)glycosidases"/>
    <property type="match status" value="1"/>
</dbReference>
<reference key="2">
    <citation type="submission" date="2011-04" db="EMBL/GenBank/DDBJ databases">
        <title>Complete sequence of plasmid 2 of Haliscomenobacter hydrossis DSM 1100.</title>
        <authorList>
            <consortium name="US DOE Joint Genome Institute (JGI-PGF)"/>
            <person name="Lucas S."/>
            <person name="Han J."/>
            <person name="Lapidus A."/>
            <person name="Bruce D."/>
            <person name="Goodwin L."/>
            <person name="Pitluck S."/>
            <person name="Peters L."/>
            <person name="Kyrpides N."/>
            <person name="Mavromatis K."/>
            <person name="Ivanova N."/>
            <person name="Ovchinnikova G."/>
            <person name="Pagani I."/>
            <person name="Daligault H."/>
            <person name="Detter J.C."/>
            <person name="Han C."/>
            <person name="Land M."/>
            <person name="Hauser L."/>
            <person name="Markowitz V."/>
            <person name="Cheng J.-F."/>
            <person name="Hugenholtz P."/>
            <person name="Woyke T."/>
            <person name="Wu D."/>
            <person name="Verbarg S."/>
            <person name="Frueling A."/>
            <person name="Brambilla E."/>
            <person name="Klenk H.-P."/>
            <person name="Eisen J.A."/>
        </authorList>
    </citation>
    <scope>NUCLEOTIDE SEQUENCE</scope>
    <source>
        <strain>DSM 1100</strain>
    </source>
</reference>
<keyword evidence="10" id="KW-0119">Carbohydrate metabolism</keyword>
<evidence type="ECO:0000256" key="13">
    <source>
        <dbReference type="ARBA" id="ARBA00037649"/>
    </source>
</evidence>
<keyword evidence="4" id="KW-0134">Cell wall</keyword>
<evidence type="ECO:0000313" key="17">
    <source>
        <dbReference type="Proteomes" id="UP000008461"/>
    </source>
</evidence>
<dbReference type="GO" id="GO:0071555">
    <property type="term" value="P:cell wall organization"/>
    <property type="evidence" value="ECO:0007669"/>
    <property type="project" value="UniProtKB-KW"/>
</dbReference>
<evidence type="ECO:0000256" key="11">
    <source>
        <dbReference type="ARBA" id="ARBA00023316"/>
    </source>
</evidence>
<comment type="function">
    <text evidence="13">Glucanases play a role in cell expansion during growth, in cell-cell fusion during mating, and in spore release during sporulation. This enzyme may be involved in beta-glucan degradation. Active on laminarin and lichenan.</text>
</comment>
<dbReference type="InterPro" id="IPR050732">
    <property type="entry name" value="Beta-glucan_modifiers"/>
</dbReference>
<keyword evidence="17" id="KW-1185">Reference proteome</keyword>
<comment type="subcellular location">
    <subcellularLocation>
        <location evidence="2">Cell membrane</location>
    </subcellularLocation>
    <subcellularLocation>
        <location evidence="1">Secreted</location>
        <location evidence="1">Cell wall</location>
    </subcellularLocation>
</comment>
<keyword evidence="6" id="KW-0732">Signal</keyword>
<keyword evidence="16" id="KW-0614">Plasmid</keyword>
<dbReference type="GO" id="GO:0004553">
    <property type="term" value="F:hydrolase activity, hydrolyzing O-glycosyl compounds"/>
    <property type="evidence" value="ECO:0007669"/>
    <property type="project" value="InterPro"/>
</dbReference>
<keyword evidence="8" id="KW-0472">Membrane</keyword>
<dbReference type="PANTHER" id="PTHR16631:SF17">
    <property type="entry name" value="GLUCAN ENDO-1,3-BETA-GLUCOSIDASE BTGC"/>
    <property type="match status" value="1"/>
</dbReference>
<sequence>MGTKQNHLSFFSGMIILLILAICSCDSKPSKKEAPKKNDKVIKLELAKLKVLGNGTMIATDSSAFCDNLFSKKMALALLLGADSSCTQINWKGGQLKANIFLKNQYASTVYTLKITSFPFNGKAVFSKQNPTFSVKINNRPLFNLGACQLTKNGLFIPAHDSILTTVVVPKSGNFSISISAPEHAVWPIRSIELRPSASSALIKGIGYSPFRDCQMPGTIYLPTHKEIQEDLFRLSQSCNTIRTYAATGVNSVVPGLAKRHNLKVFAGAWIDGVQKEDQKEIAALISLADTVPQLDGLIVGNEYYLRHEKDKEAATRYLLNHIRTVKQEIKDKTLPISTAETHTHLFEWDFTNQITGFKPGMRDIIKELDVLLIHIYPSWNGRSINGAAKFTVDTYLSVQKFLRQKFPKENKRLIIGETGWPSKGGIIGKAVPSLPNQRKFLLEFLSLANKNNVEFMFFDAFDELWKMEGTDGLGQSWGYHFSNRTAKHDLNSVLLPIQALQYWPKNTSKNNVAFAKQSKEISNLFVIYDEWPSKPISVIKQKRKSEVSSNNTLISLGNFYPSGFMGPSKSGIKLSACDCSTPRSGEMAMKITIPFLKSSQPWGGIYWLANNSWNGPGINLTRKLIVKNNQSVILTFWAKGLKGKERVTFRVGGVGNGSDSIPFPVSDTVTLSNKWKQYSISLANENLSNVVGGFCLMAEGQQNQFQKQVTLFLDDIKYEVK</sequence>
<proteinExistence type="predicted"/>
<evidence type="ECO:0000256" key="6">
    <source>
        <dbReference type="ARBA" id="ARBA00022729"/>
    </source>
</evidence>
<keyword evidence="12" id="KW-0624">Polysaccharide degradation</keyword>
<dbReference type="PROSITE" id="PS00587">
    <property type="entry name" value="GLYCOSYL_HYDROL_F17"/>
    <property type="match status" value="1"/>
</dbReference>
<evidence type="ECO:0000256" key="10">
    <source>
        <dbReference type="ARBA" id="ARBA00023277"/>
    </source>
</evidence>
<keyword evidence="7 16" id="KW-0378">Hydrolase</keyword>
<evidence type="ECO:0000256" key="14">
    <source>
        <dbReference type="ARBA" id="ARBA00042373"/>
    </source>
</evidence>
<keyword evidence="9" id="KW-0325">Glycoprotein</keyword>
<dbReference type="SUPFAM" id="SSF49785">
    <property type="entry name" value="Galactose-binding domain-like"/>
    <property type="match status" value="1"/>
</dbReference>
<reference evidence="16 17" key="1">
    <citation type="journal article" date="2011" name="Stand. Genomic Sci.">
        <title>Complete genome sequence of Haliscomenobacter hydrossis type strain (O).</title>
        <authorList>
            <consortium name="US DOE Joint Genome Institute (JGI-PGF)"/>
            <person name="Daligault H."/>
            <person name="Lapidus A."/>
            <person name="Zeytun A."/>
            <person name="Nolan M."/>
            <person name="Lucas S."/>
            <person name="Del Rio T.G."/>
            <person name="Tice H."/>
            <person name="Cheng J.F."/>
            <person name="Tapia R."/>
            <person name="Han C."/>
            <person name="Goodwin L."/>
            <person name="Pitluck S."/>
            <person name="Liolios K."/>
            <person name="Pagani I."/>
            <person name="Ivanova N."/>
            <person name="Huntemann M."/>
            <person name="Mavromatis K."/>
            <person name="Mikhailova N."/>
            <person name="Pati A."/>
            <person name="Chen A."/>
            <person name="Palaniappan K."/>
            <person name="Land M."/>
            <person name="Hauser L."/>
            <person name="Brambilla E.M."/>
            <person name="Rohde M."/>
            <person name="Verbarg S."/>
            <person name="Goker M."/>
            <person name="Bristow J."/>
            <person name="Eisen J.A."/>
            <person name="Markowitz V."/>
            <person name="Hugenholtz P."/>
            <person name="Kyrpides N.C."/>
            <person name="Klenk H.P."/>
            <person name="Woyke T."/>
        </authorList>
    </citation>
    <scope>NUCLEOTIDE SEQUENCE [LARGE SCALE GENOMIC DNA]</scope>
    <source>
        <strain evidence="17">ATCC 27775 / DSM 1100 / LMG 10767 / O</strain>
        <plasmid evidence="17">Plasmid pHALHY02</plasmid>
    </source>
</reference>
<evidence type="ECO:0000256" key="7">
    <source>
        <dbReference type="ARBA" id="ARBA00022801"/>
    </source>
</evidence>
<dbReference type="EMBL" id="CP002693">
    <property type="protein sequence ID" value="AEE54582.1"/>
    <property type="molecule type" value="Genomic_DNA"/>
</dbReference>
<evidence type="ECO:0000256" key="8">
    <source>
        <dbReference type="ARBA" id="ARBA00023136"/>
    </source>
</evidence>
<dbReference type="InterPro" id="IPR000490">
    <property type="entry name" value="Glyco_hydro_17"/>
</dbReference>
<dbReference type="Gene3D" id="3.20.20.80">
    <property type="entry name" value="Glycosidases"/>
    <property type="match status" value="1"/>
</dbReference>
<protein>
    <recommendedName>
        <fullName evidence="15">Endo-1,3-beta-glucanase btgC</fullName>
    </recommendedName>
    <alternativeName>
        <fullName evidence="14">Laminarinase btgC</fullName>
    </alternativeName>
</protein>
<dbReference type="Pfam" id="PF00332">
    <property type="entry name" value="Glyco_hydro_17"/>
    <property type="match status" value="1"/>
</dbReference>
<keyword evidence="3" id="KW-1003">Cell membrane</keyword>
<evidence type="ECO:0000256" key="9">
    <source>
        <dbReference type="ARBA" id="ARBA00023180"/>
    </source>
</evidence>
<dbReference type="Proteomes" id="UP000008461">
    <property type="component" value="Plasmid pHALHY02"/>
</dbReference>
<evidence type="ECO:0000256" key="12">
    <source>
        <dbReference type="ARBA" id="ARBA00023326"/>
    </source>
</evidence>
<evidence type="ECO:0000256" key="2">
    <source>
        <dbReference type="ARBA" id="ARBA00004236"/>
    </source>
</evidence>
<dbReference type="OrthoDB" id="9806824at2"/>
<evidence type="ECO:0000256" key="3">
    <source>
        <dbReference type="ARBA" id="ARBA00022475"/>
    </source>
</evidence>
<name>F4L874_HALH1</name>
<dbReference type="KEGG" id="hhy:Halhy_6769"/>
<dbReference type="Gene3D" id="2.60.120.430">
    <property type="entry name" value="Galactose-binding lectin"/>
    <property type="match status" value="1"/>
</dbReference>
<dbReference type="AlphaFoldDB" id="F4L874"/>
<keyword evidence="11" id="KW-0961">Cell wall biogenesis/degradation</keyword>
<dbReference type="GO" id="GO:0005886">
    <property type="term" value="C:plasma membrane"/>
    <property type="evidence" value="ECO:0007669"/>
    <property type="project" value="UniProtKB-SubCell"/>
</dbReference>
<evidence type="ECO:0000256" key="4">
    <source>
        <dbReference type="ARBA" id="ARBA00022512"/>
    </source>
</evidence>
<gene>
    <name evidence="16" type="ordered locus">Halhy_6769</name>
</gene>
<dbReference type="InterPro" id="IPR008979">
    <property type="entry name" value="Galactose-bd-like_sf"/>
</dbReference>
<dbReference type="PANTHER" id="PTHR16631">
    <property type="entry name" value="GLUCAN 1,3-BETA-GLUCOSIDASE"/>
    <property type="match status" value="1"/>
</dbReference>
<dbReference type="HOGENOM" id="CLU_383003_0_0_10"/>